<accession>A0A873WA35</accession>
<feature type="region of interest" description="Disordered" evidence="1">
    <location>
        <begin position="59"/>
        <end position="78"/>
    </location>
</feature>
<evidence type="ECO:0000313" key="2">
    <source>
        <dbReference type="EMBL" id="QPB08047.1"/>
    </source>
</evidence>
<dbReference type="GeneID" id="77946743"/>
<reference evidence="2" key="1">
    <citation type="submission" date="2020-10" db="EMBL/GenBank/DDBJ databases">
        <title>The Isolation and Genome Sequence of a Novel Cyanophage S-H38 from the Yellow Sea, China.</title>
        <authorList>
            <person name="Jiang T."/>
        </authorList>
    </citation>
    <scope>NUCLEOTIDE SEQUENCE</scope>
</reference>
<name>A0A873WA35_9CAUD</name>
<proteinExistence type="predicted"/>
<organism evidence="2 3">
    <name type="scientific">Synechococcus phage S-H38</name>
    <dbReference type="NCBI Taxonomy" id="2783673"/>
    <lineage>
        <taxon>Viruses</taxon>
        <taxon>Duplodnaviria</taxon>
        <taxon>Heunggongvirae</taxon>
        <taxon>Uroviricota</taxon>
        <taxon>Caudoviricetes</taxon>
        <taxon>Pantevenvirales</taxon>
        <taxon>Kyanoviridae</taxon>
        <taxon>Yellowseavirus</taxon>
        <taxon>Yellowseavirus thirtyeight</taxon>
    </lineage>
</organism>
<dbReference type="RefSeq" id="YP_010670538.1">
    <property type="nucleotide sequence ID" value="NC_070964.1"/>
</dbReference>
<dbReference type="SUPFAM" id="SSF52374">
    <property type="entry name" value="Nucleotidylyl transferase"/>
    <property type="match status" value="1"/>
</dbReference>
<protein>
    <submittedName>
        <fullName evidence="2">Cytitidyltransferase</fullName>
    </submittedName>
</protein>
<keyword evidence="2" id="KW-0808">Transferase</keyword>
<dbReference type="GO" id="GO:0016740">
    <property type="term" value="F:transferase activity"/>
    <property type="evidence" value="ECO:0007669"/>
    <property type="project" value="UniProtKB-KW"/>
</dbReference>
<dbReference type="EMBL" id="MW117965">
    <property type="protein sequence ID" value="QPB08047.1"/>
    <property type="molecule type" value="Genomic_DNA"/>
</dbReference>
<dbReference type="KEGG" id="vg:77946743"/>
<evidence type="ECO:0000256" key="1">
    <source>
        <dbReference type="SAM" id="MobiDB-lite"/>
    </source>
</evidence>
<dbReference type="Proteomes" id="UP000663144">
    <property type="component" value="Segment"/>
</dbReference>
<keyword evidence="3" id="KW-1185">Reference proteome</keyword>
<sequence>MKSYKEFLSEARQKSGAAAEAEKLGLVHVGYGKYANPRTKKVMYRSDGGQKLVKVSGDQQTPIADPNAGRETAAADPATQQTADITLTFGRFNPPTIGHEKLIQQVSNAAKGDFRIYPSRSHDPAKNPLDPGTKIEYMKKMFPDFAESIMDNESMRTIFDVLKGVAEEGYTDVQIVVGSDRVAEFQNLSEKYNGSLYNFNSIEVLSAGERDADAEDVSGMSASKMRKAAMEDDFESFKKGIPDTLGDKEKMNLFQVLQDSMHQQECWQYAPKLDYEGLREAYYNGEVFSEGSFVQHLDTGITGKVIHNGTNYVIYVDEEDNTYRSWLTQLTEGEDPSTQLEIGTDKYRDYVMSLTPGQPVQTFASQLIQRLKSNK</sequence>
<dbReference type="Gene3D" id="3.40.50.620">
    <property type="entry name" value="HUPs"/>
    <property type="match status" value="1"/>
</dbReference>
<evidence type="ECO:0000313" key="3">
    <source>
        <dbReference type="Proteomes" id="UP000663144"/>
    </source>
</evidence>
<dbReference type="InterPro" id="IPR014729">
    <property type="entry name" value="Rossmann-like_a/b/a_fold"/>
</dbReference>